<accession>A0A5J4X2P3</accession>
<evidence type="ECO:0000256" key="1">
    <source>
        <dbReference type="SAM" id="Phobius"/>
    </source>
</evidence>
<evidence type="ECO:0000256" key="2">
    <source>
        <dbReference type="SAM" id="SignalP"/>
    </source>
</evidence>
<name>A0A5J4X2P3_9EUKA</name>
<dbReference type="AlphaFoldDB" id="A0A5J4X2P3"/>
<evidence type="ECO:0000313" key="4">
    <source>
        <dbReference type="Proteomes" id="UP000324800"/>
    </source>
</evidence>
<keyword evidence="1" id="KW-0812">Transmembrane</keyword>
<sequence>MQHNVLLCLLIALKTLKVEQFAIVPGFAISCQICPSLAFYLVLFQRLEPYFLQGEMKLSSIASQLKIISPLQFLSRTVLLILEVVSFSCASLTCLL</sequence>
<evidence type="ECO:0000313" key="3">
    <source>
        <dbReference type="EMBL" id="KAA6401046.1"/>
    </source>
</evidence>
<organism evidence="3 4">
    <name type="scientific">Streblomastix strix</name>
    <dbReference type="NCBI Taxonomy" id="222440"/>
    <lineage>
        <taxon>Eukaryota</taxon>
        <taxon>Metamonada</taxon>
        <taxon>Preaxostyla</taxon>
        <taxon>Oxymonadida</taxon>
        <taxon>Streblomastigidae</taxon>
        <taxon>Streblomastix</taxon>
    </lineage>
</organism>
<proteinExistence type="predicted"/>
<feature type="signal peptide" evidence="2">
    <location>
        <begin position="1"/>
        <end position="20"/>
    </location>
</feature>
<feature type="chain" id="PRO_5023940987" evidence="2">
    <location>
        <begin position="21"/>
        <end position="96"/>
    </location>
</feature>
<protein>
    <submittedName>
        <fullName evidence="3">Uncharacterized protein</fullName>
    </submittedName>
</protein>
<keyword evidence="2" id="KW-0732">Signal</keyword>
<dbReference type="EMBL" id="SNRW01000454">
    <property type="protein sequence ID" value="KAA6401046.1"/>
    <property type="molecule type" value="Genomic_DNA"/>
</dbReference>
<reference evidence="3 4" key="1">
    <citation type="submission" date="2019-03" db="EMBL/GenBank/DDBJ databases">
        <title>Single cell metagenomics reveals metabolic interactions within the superorganism composed of flagellate Streblomastix strix and complex community of Bacteroidetes bacteria on its surface.</title>
        <authorList>
            <person name="Treitli S.C."/>
            <person name="Kolisko M."/>
            <person name="Husnik F."/>
            <person name="Keeling P."/>
            <person name="Hampl V."/>
        </authorList>
    </citation>
    <scope>NUCLEOTIDE SEQUENCE [LARGE SCALE GENOMIC DNA]</scope>
    <source>
        <strain evidence="3">ST1C</strain>
    </source>
</reference>
<dbReference type="Proteomes" id="UP000324800">
    <property type="component" value="Unassembled WGS sequence"/>
</dbReference>
<feature type="transmembrane region" description="Helical" evidence="1">
    <location>
        <begin position="27"/>
        <end position="47"/>
    </location>
</feature>
<gene>
    <name evidence="3" type="ORF">EZS28_003425</name>
</gene>
<comment type="caution">
    <text evidence="3">The sequence shown here is derived from an EMBL/GenBank/DDBJ whole genome shotgun (WGS) entry which is preliminary data.</text>
</comment>
<keyword evidence="1" id="KW-1133">Transmembrane helix</keyword>
<keyword evidence="1" id="KW-0472">Membrane</keyword>